<dbReference type="Gene3D" id="3.40.640.10">
    <property type="entry name" value="Type I PLP-dependent aspartate aminotransferase-like (Major domain)"/>
    <property type="match status" value="1"/>
</dbReference>
<keyword evidence="1 3" id="KW-0032">Aminotransferase</keyword>
<dbReference type="Pfam" id="PF00155">
    <property type="entry name" value="Aminotran_1_2"/>
    <property type="match status" value="2"/>
</dbReference>
<keyword evidence="1" id="KW-0808">Transferase</keyword>
<dbReference type="RefSeq" id="WP_267624958.1">
    <property type="nucleotide sequence ID" value="NZ_JAODIW010000010.1"/>
</dbReference>
<dbReference type="SUPFAM" id="SSF53383">
    <property type="entry name" value="PLP-dependent transferases"/>
    <property type="match status" value="1"/>
</dbReference>
<dbReference type="InterPro" id="IPR004838">
    <property type="entry name" value="NHTrfase_class1_PyrdxlP-BS"/>
</dbReference>
<dbReference type="InterPro" id="IPR015424">
    <property type="entry name" value="PyrdxlP-dep_Trfase"/>
</dbReference>
<dbReference type="PANTHER" id="PTHR43510:SF1">
    <property type="entry name" value="AMINOTRANSFERASE FUNCTION, HYPOTHETICAL (EUROFUNG)"/>
    <property type="match status" value="1"/>
</dbReference>
<dbReference type="CDD" id="cd00609">
    <property type="entry name" value="AAT_like"/>
    <property type="match status" value="1"/>
</dbReference>
<dbReference type="PROSITE" id="PS00105">
    <property type="entry name" value="AA_TRANSFER_CLASS_1"/>
    <property type="match status" value="1"/>
</dbReference>
<comment type="cofactor">
    <cofactor evidence="1">
        <name>pyridoxal 5'-phosphate</name>
        <dbReference type="ChEBI" id="CHEBI:597326"/>
    </cofactor>
</comment>
<dbReference type="EC" id="2.6.1.-" evidence="1"/>
<dbReference type="GO" id="GO:0008483">
    <property type="term" value="F:transaminase activity"/>
    <property type="evidence" value="ECO:0007669"/>
    <property type="project" value="UniProtKB-KW"/>
</dbReference>
<evidence type="ECO:0000313" key="3">
    <source>
        <dbReference type="EMBL" id="MFC4359877.1"/>
    </source>
</evidence>
<gene>
    <name evidence="3" type="ORF">ACFO0N_18175</name>
</gene>
<dbReference type="PANTHER" id="PTHR43510">
    <property type="entry name" value="AMINOTRANSFERASE FUNCTION, HYPOTHETICAL (EUROFUNG)"/>
    <property type="match status" value="1"/>
</dbReference>
<accession>A0ABD5PGQ8</accession>
<sequence length="379" mass="40936">MDIPPFELERWFDEYEPDADLMLAESGVRSLDADRFDLDVGEMGYVIPTDGDPTFRADIADRHGRDAEEVVLTCGTQEADFLGFLSLVDEGDHAVVVAPTYQSLESVPASVGSVTTVETEPPEWDLDVDAVADAMRPETRLVVLTNPSNPTGRYYGPETMRALYDLVADHDADGRRGGSGPGAGTSVGGGHGTYLFVDEVYRMLAPDPHEPAAALGPHAISAAGVSKSYGLAGARLGWLVAEPAVADAVRRWKDYTTISPPKLGQHVAKQAMGAQEAEILDANRAHAAGNRERVAAFLEEYGMEWYEPTGVNGFPTLPEGFDSGKEFCRSLVEAESVVLAPGELFGHPDRFRIGFGLHTHELEEGLARVGRHVESVRSN</sequence>
<dbReference type="InterPro" id="IPR015421">
    <property type="entry name" value="PyrdxlP-dep_Trfase_major"/>
</dbReference>
<evidence type="ECO:0000313" key="4">
    <source>
        <dbReference type="Proteomes" id="UP001595921"/>
    </source>
</evidence>
<protein>
    <recommendedName>
        <fullName evidence="1">Aminotransferase</fullName>
        <ecNumber evidence="1">2.6.1.-</ecNumber>
    </recommendedName>
</protein>
<proteinExistence type="inferred from homology"/>
<evidence type="ECO:0000259" key="2">
    <source>
        <dbReference type="Pfam" id="PF00155"/>
    </source>
</evidence>
<name>A0ABD5PGQ8_9EURY</name>
<dbReference type="AlphaFoldDB" id="A0ABD5PGQ8"/>
<reference evidence="3 4" key="1">
    <citation type="journal article" date="2019" name="Int. J. Syst. Evol. Microbiol.">
        <title>The Global Catalogue of Microorganisms (GCM) 10K type strain sequencing project: providing services to taxonomists for standard genome sequencing and annotation.</title>
        <authorList>
            <consortium name="The Broad Institute Genomics Platform"/>
            <consortium name="The Broad Institute Genome Sequencing Center for Infectious Disease"/>
            <person name="Wu L."/>
            <person name="Ma J."/>
        </authorList>
    </citation>
    <scope>NUCLEOTIDE SEQUENCE [LARGE SCALE GENOMIC DNA]</scope>
    <source>
        <strain evidence="3 4">CGMCC 1.12553</strain>
    </source>
</reference>
<dbReference type="Proteomes" id="UP001595921">
    <property type="component" value="Unassembled WGS sequence"/>
</dbReference>
<dbReference type="InterPro" id="IPR004839">
    <property type="entry name" value="Aminotransferase_I/II_large"/>
</dbReference>
<organism evidence="3 4">
    <name type="scientific">Halobium salinum</name>
    <dbReference type="NCBI Taxonomy" id="1364940"/>
    <lineage>
        <taxon>Archaea</taxon>
        <taxon>Methanobacteriati</taxon>
        <taxon>Methanobacteriota</taxon>
        <taxon>Stenosarchaea group</taxon>
        <taxon>Halobacteria</taxon>
        <taxon>Halobacteriales</taxon>
        <taxon>Haloferacaceae</taxon>
        <taxon>Halobium</taxon>
    </lineage>
</organism>
<evidence type="ECO:0000256" key="1">
    <source>
        <dbReference type="RuleBase" id="RU000481"/>
    </source>
</evidence>
<keyword evidence="4" id="KW-1185">Reference proteome</keyword>
<dbReference type="EMBL" id="JBHSDS010000009">
    <property type="protein sequence ID" value="MFC4359877.1"/>
    <property type="molecule type" value="Genomic_DNA"/>
</dbReference>
<feature type="domain" description="Aminotransferase class I/classII large" evidence="2">
    <location>
        <begin position="191"/>
        <end position="368"/>
    </location>
</feature>
<comment type="caution">
    <text evidence="3">The sequence shown here is derived from an EMBL/GenBank/DDBJ whole genome shotgun (WGS) entry which is preliminary data.</text>
</comment>
<feature type="domain" description="Aminotransferase class I/classII large" evidence="2">
    <location>
        <begin position="46"/>
        <end position="171"/>
    </location>
</feature>
<comment type="similarity">
    <text evidence="1">Belongs to the class-I pyridoxal-phosphate-dependent aminotransferase family.</text>
</comment>